<organism evidence="2">
    <name type="scientific">Enterococcus faecalis</name>
    <name type="common">Streptococcus faecalis</name>
    <dbReference type="NCBI Taxonomy" id="1351"/>
    <lineage>
        <taxon>Bacteria</taxon>
        <taxon>Bacillati</taxon>
        <taxon>Bacillota</taxon>
        <taxon>Bacilli</taxon>
        <taxon>Lactobacillales</taxon>
        <taxon>Enterococcaceae</taxon>
        <taxon>Enterococcus</taxon>
    </lineage>
</organism>
<evidence type="ECO:0000259" key="1">
    <source>
        <dbReference type="Pfam" id="PF15919"/>
    </source>
</evidence>
<dbReference type="SUPFAM" id="SSF143100">
    <property type="entry name" value="TTHA1013/TTHA0281-like"/>
    <property type="match status" value="1"/>
</dbReference>
<dbReference type="AlphaFoldDB" id="A0A1W6QYD2"/>
<evidence type="ECO:0000313" key="2">
    <source>
        <dbReference type="EMBL" id="ARO46241.1"/>
    </source>
</evidence>
<dbReference type="Pfam" id="PF15919">
    <property type="entry name" value="HicB_lk_antitox"/>
    <property type="match status" value="1"/>
</dbReference>
<dbReference type="RefSeq" id="WP_172689726.1">
    <property type="nucleotide sequence ID" value="NZ_JBDKDF010000013.1"/>
</dbReference>
<sequence>MLKIYPAVFEKDKVGYGIYFPDVEGAVTQGADIQEGLEMASDVLGIQLSWNVEHGIALPKASDINDVKVNKETQFVTLVTVDLSDYLQDTKPDKKTIKIPHWLNVRAEKEGINFSSTMKEALIEKLGL</sequence>
<dbReference type="Gene3D" id="3.30.160.250">
    <property type="match status" value="1"/>
</dbReference>
<feature type="domain" description="HicB-like antitoxin of toxin-antitoxin system" evidence="1">
    <location>
        <begin position="5"/>
        <end position="104"/>
    </location>
</feature>
<protein>
    <submittedName>
        <fullName evidence="2">Toxin-antitoxin system, antitoxin component, HicB family protein</fullName>
    </submittedName>
</protein>
<reference evidence="2" key="1">
    <citation type="submission" date="2016-12" db="EMBL/GenBank/DDBJ databases">
        <title>Characterization of a Plasmid Isolated from Enterococcus faecalis found in the Fecal Material of a Blue Whale.</title>
        <authorList>
            <person name="McLaughlin R."/>
        </authorList>
    </citation>
    <scope>NUCLEOTIDE SEQUENCE</scope>
    <source>
        <strain evidence="2">3</strain>
        <plasmid evidence="2">pGTC3</plasmid>
    </source>
</reference>
<accession>A0A1W6QYD2</accession>
<name>A0A1W6QYD2_ENTFL</name>
<geneLocation type="plasmid" evidence="2">
    <name>pGTC3</name>
</geneLocation>
<dbReference type="InterPro" id="IPR031807">
    <property type="entry name" value="HicB-like"/>
</dbReference>
<proteinExistence type="predicted"/>
<keyword evidence="2" id="KW-0614">Plasmid</keyword>
<dbReference type="EMBL" id="KY303941">
    <property type="protein sequence ID" value="ARO46241.1"/>
    <property type="molecule type" value="Genomic_DNA"/>
</dbReference>
<dbReference type="InterPro" id="IPR035069">
    <property type="entry name" value="TTHA1013/TTHA0281-like"/>
</dbReference>